<evidence type="ECO:0000313" key="2">
    <source>
        <dbReference type="Proteomes" id="UP000240653"/>
    </source>
</evidence>
<evidence type="ECO:0000313" key="1">
    <source>
        <dbReference type="EMBL" id="PSJ51731.1"/>
    </source>
</evidence>
<name>A0A2P7RNB6_9HYPH</name>
<proteinExistence type="predicted"/>
<dbReference type="Proteomes" id="UP000240653">
    <property type="component" value="Unassembled WGS sequence"/>
</dbReference>
<protein>
    <submittedName>
        <fullName evidence="1">Uncharacterized protein</fullName>
    </submittedName>
</protein>
<keyword evidence="2" id="KW-1185">Reference proteome</keyword>
<comment type="caution">
    <text evidence="1">The sequence shown here is derived from an EMBL/GenBank/DDBJ whole genome shotgun (WGS) entry which is preliminary data.</text>
</comment>
<dbReference type="AlphaFoldDB" id="A0A2P7RNB6"/>
<sequence>MEKRLCAPPEQPVRFSSPFLLHGFDAPQPAGEYIVDQDDELIEGISWLAYRRVATFIHLPAIRAGTMTRQIMQIDPADLEAALEKDREVSTGAAATEAQRPTS</sequence>
<dbReference type="EMBL" id="PXYL01000037">
    <property type="protein sequence ID" value="PSJ51731.1"/>
    <property type="molecule type" value="Genomic_DNA"/>
</dbReference>
<organism evidence="1 2">
    <name type="scientific">Pseudaminobacter soli</name>
    <name type="common">ex Li et al. 2025</name>
    <dbReference type="NCBI Taxonomy" id="1295366"/>
    <lineage>
        <taxon>Bacteria</taxon>
        <taxon>Pseudomonadati</taxon>
        <taxon>Pseudomonadota</taxon>
        <taxon>Alphaproteobacteria</taxon>
        <taxon>Hyphomicrobiales</taxon>
        <taxon>Phyllobacteriaceae</taxon>
        <taxon>Pseudaminobacter</taxon>
    </lineage>
</organism>
<accession>A0A2P7RNB6</accession>
<dbReference type="OrthoDB" id="8378722at2"/>
<reference evidence="1 2" key="1">
    <citation type="submission" date="2018-03" db="EMBL/GenBank/DDBJ databases">
        <title>The draft genome of Mesorhizobium soli JCM 19897.</title>
        <authorList>
            <person name="Li L."/>
            <person name="Liu L."/>
            <person name="Liang L."/>
            <person name="Wang T."/>
            <person name="Zhang X."/>
        </authorList>
    </citation>
    <scope>NUCLEOTIDE SEQUENCE [LARGE SCALE GENOMIC DNA]</scope>
    <source>
        <strain evidence="1 2">JCM 19897</strain>
    </source>
</reference>
<gene>
    <name evidence="1" type="ORF">C7I85_29305</name>
</gene>
<dbReference type="RefSeq" id="WP_106727539.1">
    <property type="nucleotide sequence ID" value="NZ_PXYL01000037.1"/>
</dbReference>